<sequence>MKSIDTNKSIYKANDNIIFVLRFSFVNKIEVAKFCDQAQEILYDEQGSSGNFRMAPKERKHLNADFIEFAGTEAQYTEYYDRESNEIIAAFIIRETDPDVPLIDELNIFPKELAVFCEITNSTVEQLEIASIY</sequence>
<reference evidence="1" key="1">
    <citation type="submission" date="2023-07" db="EMBL/GenBank/DDBJ databases">
        <title>Genome content predicts the carbon catabolic preferences of heterotrophic bacteria.</title>
        <authorList>
            <person name="Gralka M."/>
        </authorList>
    </citation>
    <scope>NUCLEOTIDE SEQUENCE</scope>
    <source>
        <strain evidence="1">4G09</strain>
    </source>
</reference>
<protein>
    <submittedName>
        <fullName evidence="1">Uncharacterized protein</fullName>
    </submittedName>
</protein>
<gene>
    <name evidence="1" type="ORF">Q8W34_17515</name>
</gene>
<proteinExistence type="predicted"/>
<evidence type="ECO:0000313" key="1">
    <source>
        <dbReference type="EMBL" id="MDP2566449.1"/>
    </source>
</evidence>
<keyword evidence="2" id="KW-1185">Reference proteome</keyword>
<dbReference type="Proteomes" id="UP001177212">
    <property type="component" value="Unassembled WGS sequence"/>
</dbReference>
<accession>A0ABT9FI33</accession>
<comment type="caution">
    <text evidence="1">The sequence shown here is derived from an EMBL/GenBank/DDBJ whole genome shotgun (WGS) entry which is preliminary data.</text>
</comment>
<name>A0ABT9FI33_9GAMM</name>
<dbReference type="EMBL" id="JAUYVT010000020">
    <property type="protein sequence ID" value="MDP2566449.1"/>
    <property type="molecule type" value="Genomic_DNA"/>
</dbReference>
<evidence type="ECO:0000313" key="2">
    <source>
        <dbReference type="Proteomes" id="UP001177212"/>
    </source>
</evidence>
<organism evidence="1 2">
    <name type="scientific">Pseudoalteromonas marina</name>
    <dbReference type="NCBI Taxonomy" id="267375"/>
    <lineage>
        <taxon>Bacteria</taxon>
        <taxon>Pseudomonadati</taxon>
        <taxon>Pseudomonadota</taxon>
        <taxon>Gammaproteobacteria</taxon>
        <taxon>Alteromonadales</taxon>
        <taxon>Pseudoalteromonadaceae</taxon>
        <taxon>Pseudoalteromonas</taxon>
    </lineage>
</organism>
<dbReference type="RefSeq" id="WP_305473078.1">
    <property type="nucleotide sequence ID" value="NZ_JAUYVT010000020.1"/>
</dbReference>